<dbReference type="InterPro" id="IPR003598">
    <property type="entry name" value="Ig_sub2"/>
</dbReference>
<feature type="chain" id="PRO_5004589741" description="Ig-like domain-containing protein" evidence="9">
    <location>
        <begin position="25"/>
        <end position="419"/>
    </location>
</feature>
<dbReference type="InterPro" id="IPR013106">
    <property type="entry name" value="Ig_V-set"/>
</dbReference>
<comment type="subcellular location">
    <subcellularLocation>
        <location evidence="1">Cell membrane</location>
    </subcellularLocation>
</comment>
<keyword evidence="12" id="KW-1185">Reference proteome</keyword>
<dbReference type="STRING" id="126957.T1IJH4"/>
<keyword evidence="8" id="KW-0393">Immunoglobulin domain</keyword>
<keyword evidence="4" id="KW-0677">Repeat</keyword>
<dbReference type="FunFam" id="2.60.40.10:FF:000328">
    <property type="entry name" value="CLUMA_CG000981, isoform A"/>
    <property type="match status" value="1"/>
</dbReference>
<dbReference type="SMART" id="SM00408">
    <property type="entry name" value="IGc2"/>
    <property type="match status" value="3"/>
</dbReference>
<dbReference type="Gene3D" id="2.60.40.10">
    <property type="entry name" value="Immunoglobulins"/>
    <property type="match status" value="3"/>
</dbReference>
<keyword evidence="7" id="KW-0325">Glycoprotein</keyword>
<reference evidence="11" key="2">
    <citation type="submission" date="2015-02" db="UniProtKB">
        <authorList>
            <consortium name="EnsemblMetazoa"/>
        </authorList>
    </citation>
    <scope>IDENTIFICATION</scope>
</reference>
<feature type="domain" description="Ig-like" evidence="10">
    <location>
        <begin position="27"/>
        <end position="121"/>
    </location>
</feature>
<dbReference type="EnsemblMetazoa" id="SMAR001043-RA">
    <property type="protein sequence ID" value="SMAR001043-PA"/>
    <property type="gene ID" value="SMAR001043"/>
</dbReference>
<dbReference type="Pfam" id="PF13927">
    <property type="entry name" value="Ig_3"/>
    <property type="match status" value="2"/>
</dbReference>
<dbReference type="InterPro" id="IPR036179">
    <property type="entry name" value="Ig-like_dom_sf"/>
</dbReference>
<dbReference type="GO" id="GO:0005886">
    <property type="term" value="C:plasma membrane"/>
    <property type="evidence" value="ECO:0007669"/>
    <property type="project" value="UniProtKB-SubCell"/>
</dbReference>
<dbReference type="HOGENOM" id="CLU_027228_1_2_1"/>
<dbReference type="SMART" id="SM00409">
    <property type="entry name" value="IG"/>
    <property type="match status" value="3"/>
</dbReference>
<evidence type="ECO:0000256" key="9">
    <source>
        <dbReference type="SAM" id="SignalP"/>
    </source>
</evidence>
<accession>T1IJH4</accession>
<evidence type="ECO:0000313" key="11">
    <source>
        <dbReference type="EnsemblMetazoa" id="SMAR001043-PA"/>
    </source>
</evidence>
<dbReference type="PANTHER" id="PTHR12231:SF253">
    <property type="entry name" value="DPR-INTERACTING PROTEIN ETA, ISOFORM B-RELATED"/>
    <property type="match status" value="1"/>
</dbReference>
<evidence type="ECO:0000256" key="4">
    <source>
        <dbReference type="ARBA" id="ARBA00022737"/>
    </source>
</evidence>
<evidence type="ECO:0000256" key="5">
    <source>
        <dbReference type="ARBA" id="ARBA00023136"/>
    </source>
</evidence>
<reference evidence="12" key="1">
    <citation type="submission" date="2011-05" db="EMBL/GenBank/DDBJ databases">
        <authorList>
            <person name="Richards S.R."/>
            <person name="Qu J."/>
            <person name="Jiang H."/>
            <person name="Jhangiani S.N."/>
            <person name="Agravi P."/>
            <person name="Goodspeed R."/>
            <person name="Gross S."/>
            <person name="Mandapat C."/>
            <person name="Jackson L."/>
            <person name="Mathew T."/>
            <person name="Pu L."/>
            <person name="Thornton R."/>
            <person name="Saada N."/>
            <person name="Wilczek-Boney K.B."/>
            <person name="Lee S."/>
            <person name="Kovar C."/>
            <person name="Wu Y."/>
            <person name="Scherer S.E."/>
            <person name="Worley K.C."/>
            <person name="Muzny D.M."/>
            <person name="Gibbs R."/>
        </authorList>
    </citation>
    <scope>NUCLEOTIDE SEQUENCE</scope>
    <source>
        <strain evidence="12">Brora</strain>
    </source>
</reference>
<dbReference type="PROSITE" id="PS50835">
    <property type="entry name" value="IG_LIKE"/>
    <property type="match status" value="3"/>
</dbReference>
<evidence type="ECO:0000256" key="3">
    <source>
        <dbReference type="ARBA" id="ARBA00022729"/>
    </source>
</evidence>
<dbReference type="FunFam" id="2.60.40.10:FF:000376">
    <property type="entry name" value="CLUMA_CG000981, isoform A"/>
    <property type="match status" value="1"/>
</dbReference>
<sequence>MQRYSQTFITTFMALFLSCYSALASDPEFSEQIPNVTVAVGRDATLPCVVDHLGSHKVAWIHVDKQMILTIHHHVITRNPRFRLTHNNPKHWVLHITNVQEEDRGYYMCQINTVPMKSQIGHLDVVVPPDILDEESSPSNVVVKEGYNVTLVCKSSGFPQPKITWRREDNQPVLLGKKSGHQQESVRMYEGEELSIAKVSRMHMGAYLCIASNGVPPSVSKRILLEVEFSPMIWIPNQLVGAPLKKEVTLECYTEAHPRSINYWTRGQGVIIGNDKYETNEIESAYKVQMQLKIRKLHPKDYGAYKCAATNSLGGTEGAIRLYEIHTSTLTPKTTDLKITRKFENVGSDLALVHLSAINNASISNALLEDTEPLSVKDQQNPNVKSIRNTSQFNTGCPKLITKDAVFLIFFILCVIFGS</sequence>
<organism evidence="11 12">
    <name type="scientific">Strigamia maritima</name>
    <name type="common">European centipede</name>
    <name type="synonym">Geophilus maritimus</name>
    <dbReference type="NCBI Taxonomy" id="126957"/>
    <lineage>
        <taxon>Eukaryota</taxon>
        <taxon>Metazoa</taxon>
        <taxon>Ecdysozoa</taxon>
        <taxon>Arthropoda</taxon>
        <taxon>Myriapoda</taxon>
        <taxon>Chilopoda</taxon>
        <taxon>Pleurostigmophora</taxon>
        <taxon>Geophilomorpha</taxon>
        <taxon>Linotaeniidae</taxon>
        <taxon>Strigamia</taxon>
    </lineage>
</organism>
<keyword evidence="2" id="KW-1003">Cell membrane</keyword>
<dbReference type="GO" id="GO:0043005">
    <property type="term" value="C:neuron projection"/>
    <property type="evidence" value="ECO:0007669"/>
    <property type="project" value="TreeGrafter"/>
</dbReference>
<dbReference type="InterPro" id="IPR013783">
    <property type="entry name" value="Ig-like_fold"/>
</dbReference>
<proteinExistence type="predicted"/>
<dbReference type="Pfam" id="PF07686">
    <property type="entry name" value="V-set"/>
    <property type="match status" value="1"/>
</dbReference>
<evidence type="ECO:0000256" key="1">
    <source>
        <dbReference type="ARBA" id="ARBA00004236"/>
    </source>
</evidence>
<evidence type="ECO:0000256" key="6">
    <source>
        <dbReference type="ARBA" id="ARBA00023157"/>
    </source>
</evidence>
<dbReference type="OMA" id="ITHVMEP"/>
<evidence type="ECO:0000256" key="8">
    <source>
        <dbReference type="ARBA" id="ARBA00023319"/>
    </source>
</evidence>
<protein>
    <recommendedName>
        <fullName evidence="10">Ig-like domain-containing protein</fullName>
    </recommendedName>
</protein>
<feature type="signal peptide" evidence="9">
    <location>
        <begin position="1"/>
        <end position="24"/>
    </location>
</feature>
<keyword evidence="5" id="KW-0472">Membrane</keyword>
<dbReference type="InterPro" id="IPR007110">
    <property type="entry name" value="Ig-like_dom"/>
</dbReference>
<dbReference type="InterPro" id="IPR051170">
    <property type="entry name" value="Neural/epithelial_adhesion"/>
</dbReference>
<dbReference type="PhylomeDB" id="T1IJH4"/>
<feature type="domain" description="Ig-like" evidence="10">
    <location>
        <begin position="129"/>
        <end position="220"/>
    </location>
</feature>
<evidence type="ECO:0000313" key="12">
    <source>
        <dbReference type="Proteomes" id="UP000014500"/>
    </source>
</evidence>
<dbReference type="PROSITE" id="PS51257">
    <property type="entry name" value="PROKAR_LIPOPROTEIN"/>
    <property type="match status" value="1"/>
</dbReference>
<dbReference type="SUPFAM" id="SSF48726">
    <property type="entry name" value="Immunoglobulin"/>
    <property type="match status" value="3"/>
</dbReference>
<evidence type="ECO:0000256" key="2">
    <source>
        <dbReference type="ARBA" id="ARBA00022475"/>
    </source>
</evidence>
<evidence type="ECO:0000256" key="7">
    <source>
        <dbReference type="ARBA" id="ARBA00023180"/>
    </source>
</evidence>
<dbReference type="InterPro" id="IPR003599">
    <property type="entry name" value="Ig_sub"/>
</dbReference>
<dbReference type="Proteomes" id="UP000014500">
    <property type="component" value="Unassembled WGS sequence"/>
</dbReference>
<dbReference type="EMBL" id="JH430290">
    <property type="status" value="NOT_ANNOTATED_CDS"/>
    <property type="molecule type" value="Genomic_DNA"/>
</dbReference>
<evidence type="ECO:0000259" key="10">
    <source>
        <dbReference type="PROSITE" id="PS50835"/>
    </source>
</evidence>
<keyword evidence="6" id="KW-1015">Disulfide bond</keyword>
<dbReference type="PANTHER" id="PTHR12231">
    <property type="entry name" value="CTX-RELATED TYPE I TRANSMEMBRANE PROTEIN"/>
    <property type="match status" value="1"/>
</dbReference>
<keyword evidence="3 9" id="KW-0732">Signal</keyword>
<dbReference type="AlphaFoldDB" id="T1IJH4"/>
<feature type="domain" description="Ig-like" evidence="10">
    <location>
        <begin position="231"/>
        <end position="323"/>
    </location>
</feature>
<dbReference type="eggNOG" id="KOG3510">
    <property type="taxonomic scope" value="Eukaryota"/>
</dbReference>
<name>T1IJH4_STRMM</name>